<evidence type="ECO:0000313" key="2">
    <source>
        <dbReference type="Proteomes" id="UP000198508"/>
    </source>
</evidence>
<gene>
    <name evidence="1" type="ORF">SAMN05216313_11811</name>
</gene>
<organism evidence="1 2">
    <name type="scientific">Enterocloster lavalensis</name>
    <dbReference type="NCBI Taxonomy" id="460384"/>
    <lineage>
        <taxon>Bacteria</taxon>
        <taxon>Bacillati</taxon>
        <taxon>Bacillota</taxon>
        <taxon>Clostridia</taxon>
        <taxon>Lachnospirales</taxon>
        <taxon>Lachnospiraceae</taxon>
        <taxon>Enterocloster</taxon>
    </lineage>
</organism>
<dbReference type="EMBL" id="FOIM01000018">
    <property type="protein sequence ID" value="SET88084.1"/>
    <property type="molecule type" value="Genomic_DNA"/>
</dbReference>
<name>A0A1I0HY11_9FIRM</name>
<dbReference type="AlphaFoldDB" id="A0A1I0HY11"/>
<sequence>MGIEEIINYKVHSAKHGLSVFKQRFKQYLNANVHIVLIPEYDLAYFNCVVENLDYIYVSDQFNSICLGLNEKFMDKLDDCPFETQNNSVDIIPLTESECQNIIELSNLFAFCGQVSIIAFNSINYRGCYDTICLEDKILYGVLNISSFYKKIAQYTIGNEINFSVVSKDEYLARGVSSKEECGAWALKETDLYLELGNYIEGRNLIVTMYFSRVLNFYQTVLISVNGQTLPTYKIKSSRLQFYIPSTFVLHSKISLKFIWPLASATGSDTRVLSVMLKKMILEMDI</sequence>
<dbReference type="STRING" id="460384.SAMN05216313_11811"/>
<protein>
    <submittedName>
        <fullName evidence="1">Uncharacterized protein</fullName>
    </submittedName>
</protein>
<proteinExistence type="predicted"/>
<keyword evidence="2" id="KW-1185">Reference proteome</keyword>
<reference evidence="2" key="1">
    <citation type="submission" date="2016-10" db="EMBL/GenBank/DDBJ databases">
        <authorList>
            <person name="Varghese N."/>
            <person name="Submissions S."/>
        </authorList>
    </citation>
    <scope>NUCLEOTIDE SEQUENCE [LARGE SCALE GENOMIC DNA]</scope>
    <source>
        <strain evidence="2">NLAE-zl-G277</strain>
    </source>
</reference>
<dbReference type="RefSeq" id="WP_092366014.1">
    <property type="nucleotide sequence ID" value="NZ_FOIM01000018.1"/>
</dbReference>
<accession>A0A1I0HY11</accession>
<evidence type="ECO:0000313" key="1">
    <source>
        <dbReference type="EMBL" id="SET88084.1"/>
    </source>
</evidence>
<dbReference type="Proteomes" id="UP000198508">
    <property type="component" value="Unassembled WGS sequence"/>
</dbReference>